<evidence type="ECO:0000313" key="3">
    <source>
        <dbReference type="Proteomes" id="UP000015100"/>
    </source>
</evidence>
<dbReference type="STRING" id="1284197.S8AGP2"/>
<reference evidence="3" key="2">
    <citation type="submission" date="2013-04" db="EMBL/GenBank/DDBJ databases">
        <title>Genomic mechanisms accounting for the adaptation to parasitism in nematode-trapping fungi.</title>
        <authorList>
            <person name="Ahren D.G."/>
        </authorList>
    </citation>
    <scope>NUCLEOTIDE SEQUENCE [LARGE SCALE GENOMIC DNA]</scope>
    <source>
        <strain evidence="3">CBS 200.50</strain>
    </source>
</reference>
<keyword evidence="3" id="KW-1185">Reference proteome</keyword>
<name>S8AGP2_DACHA</name>
<dbReference type="HOGENOM" id="CLU_020336_11_1_1"/>
<dbReference type="SUPFAM" id="SSF53474">
    <property type="entry name" value="alpha/beta-Hydrolases"/>
    <property type="match status" value="1"/>
</dbReference>
<reference evidence="2 3" key="1">
    <citation type="journal article" date="2013" name="PLoS Genet.">
        <title>Genomic mechanisms accounting for the adaptation to parasitism in nematode-trapping fungi.</title>
        <authorList>
            <person name="Meerupati T."/>
            <person name="Andersson K.M."/>
            <person name="Friman E."/>
            <person name="Kumar D."/>
            <person name="Tunlid A."/>
            <person name="Ahren D."/>
        </authorList>
    </citation>
    <scope>NUCLEOTIDE SEQUENCE [LARGE SCALE GENOMIC DNA]</scope>
    <source>
        <strain evidence="2 3">CBS 200.50</strain>
    </source>
</reference>
<dbReference type="InterPro" id="IPR029058">
    <property type="entry name" value="AB_hydrolase_fold"/>
</dbReference>
<protein>
    <recommendedName>
        <fullName evidence="1">Serine aminopeptidase S33 domain-containing protein</fullName>
    </recommendedName>
</protein>
<dbReference type="Proteomes" id="UP000015100">
    <property type="component" value="Unassembled WGS sequence"/>
</dbReference>
<dbReference type="Gene3D" id="3.40.50.1820">
    <property type="entry name" value="alpha/beta hydrolase"/>
    <property type="match status" value="1"/>
</dbReference>
<organism evidence="2 3">
    <name type="scientific">Dactylellina haptotyla (strain CBS 200.50)</name>
    <name type="common">Nematode-trapping fungus</name>
    <name type="synonym">Monacrosporium haptotylum</name>
    <dbReference type="NCBI Taxonomy" id="1284197"/>
    <lineage>
        <taxon>Eukaryota</taxon>
        <taxon>Fungi</taxon>
        <taxon>Dikarya</taxon>
        <taxon>Ascomycota</taxon>
        <taxon>Pezizomycotina</taxon>
        <taxon>Orbiliomycetes</taxon>
        <taxon>Orbiliales</taxon>
        <taxon>Orbiliaceae</taxon>
        <taxon>Dactylellina</taxon>
    </lineage>
</organism>
<dbReference type="eggNOG" id="ENOG502S0HR">
    <property type="taxonomic scope" value="Eukaryota"/>
</dbReference>
<dbReference type="EMBL" id="AQGS01000129">
    <property type="protein sequence ID" value="EPS42225.1"/>
    <property type="molecule type" value="Genomic_DNA"/>
</dbReference>
<proteinExistence type="predicted"/>
<accession>S8AGP2</accession>
<dbReference type="PANTHER" id="PTHR43139:SF65">
    <property type="entry name" value="HYDROLASE FAMILY PROTEIN, PUTATIVE (AFU_ORTHOLOGUE AFUA_6G07060)-RELATED"/>
    <property type="match status" value="1"/>
</dbReference>
<dbReference type="OrthoDB" id="408373at2759"/>
<dbReference type="Pfam" id="PF12146">
    <property type="entry name" value="Hydrolase_4"/>
    <property type="match status" value="1"/>
</dbReference>
<dbReference type="InterPro" id="IPR000073">
    <property type="entry name" value="AB_hydrolase_1"/>
</dbReference>
<sequence length="351" mass="39156">MDRILQYLRFRTKGSPIIPSPEKTLLPKLSAEEQGDLAYHPRSLPGGRWLSTPTGRIRVYEFGPEDGKRVLFIHGISTPSIVARDILTSLANKGCRVLTFDLPGRGYSECCRVTPQDMRLYSALILMVTTSSSVPGGFFPFNILGYSLGGGITVSFASQFPHLISSVAVVSSSGLLPYAFAPLGMKCSLLPWIPVWLADRLLTTKLKGEEEAPLEMTEATDTVAIKRVMGSEPLDIFSVIRWQNRHQQGFMSGYVSSMRNAPIFDRVGEWREIGKLLRERRFVGRDVKRGGKMLVVYGEHDDITPPTLLDRIEECVGIEQLKTVIIPGGGHEIIVYQWDSVLKEIVEFWGL</sequence>
<feature type="domain" description="Serine aminopeptidase S33" evidence="1">
    <location>
        <begin position="68"/>
        <end position="334"/>
    </location>
</feature>
<dbReference type="GO" id="GO:0005783">
    <property type="term" value="C:endoplasmic reticulum"/>
    <property type="evidence" value="ECO:0007669"/>
    <property type="project" value="TreeGrafter"/>
</dbReference>
<dbReference type="OMA" id="DVASPYG"/>
<dbReference type="AlphaFoldDB" id="S8AGP2"/>
<evidence type="ECO:0000313" key="2">
    <source>
        <dbReference type="EMBL" id="EPS42225.1"/>
    </source>
</evidence>
<comment type="caution">
    <text evidence="2">The sequence shown here is derived from an EMBL/GenBank/DDBJ whole genome shotgun (WGS) entry which is preliminary data.</text>
</comment>
<dbReference type="InterPro" id="IPR022742">
    <property type="entry name" value="Hydrolase_4"/>
</dbReference>
<dbReference type="InterPro" id="IPR052370">
    <property type="entry name" value="Meta-cleavage_hydrolase"/>
</dbReference>
<gene>
    <name evidence="2" type="ORF">H072_3965</name>
</gene>
<dbReference type="PANTHER" id="PTHR43139">
    <property type="entry name" value="SI:DKEY-122A22.2"/>
    <property type="match status" value="1"/>
</dbReference>
<evidence type="ECO:0000259" key="1">
    <source>
        <dbReference type="Pfam" id="PF12146"/>
    </source>
</evidence>
<dbReference type="PRINTS" id="PR00111">
    <property type="entry name" value="ABHYDROLASE"/>
</dbReference>